<reference evidence="4" key="1">
    <citation type="journal article" date="2019" name="Int. J. Syst. Evol. Microbiol.">
        <title>The Global Catalogue of Microorganisms (GCM) 10K type strain sequencing project: providing services to taxonomists for standard genome sequencing and annotation.</title>
        <authorList>
            <consortium name="The Broad Institute Genomics Platform"/>
            <consortium name="The Broad Institute Genome Sequencing Center for Infectious Disease"/>
            <person name="Wu L."/>
            <person name="Ma J."/>
        </authorList>
    </citation>
    <scope>NUCLEOTIDE SEQUENCE [LARGE SCALE GENOMIC DNA]</scope>
    <source>
        <strain evidence="4">JCM 3369</strain>
    </source>
</reference>
<keyword evidence="2" id="KW-0812">Transmembrane</keyword>
<dbReference type="Proteomes" id="UP001595955">
    <property type="component" value="Unassembled WGS sequence"/>
</dbReference>
<feature type="transmembrane region" description="Helical" evidence="2">
    <location>
        <begin position="198"/>
        <end position="217"/>
    </location>
</feature>
<dbReference type="RefSeq" id="WP_164471336.1">
    <property type="nucleotide sequence ID" value="NZ_CP033325.1"/>
</dbReference>
<keyword evidence="2" id="KW-0472">Membrane</keyword>
<name>A0ABV9DA40_9MICO</name>
<feature type="region of interest" description="Disordered" evidence="1">
    <location>
        <begin position="333"/>
        <end position="352"/>
    </location>
</feature>
<proteinExistence type="predicted"/>
<evidence type="ECO:0000256" key="1">
    <source>
        <dbReference type="SAM" id="MobiDB-lite"/>
    </source>
</evidence>
<gene>
    <name evidence="3" type="ORF">ACFO3F_10345</name>
</gene>
<comment type="caution">
    <text evidence="3">The sequence shown here is derived from an EMBL/GenBank/DDBJ whole genome shotgun (WGS) entry which is preliminary data.</text>
</comment>
<evidence type="ECO:0008006" key="5">
    <source>
        <dbReference type="Google" id="ProtNLM"/>
    </source>
</evidence>
<keyword evidence="2" id="KW-1133">Transmembrane helix</keyword>
<dbReference type="EMBL" id="JBHSGF010000006">
    <property type="protein sequence ID" value="MFC4555646.1"/>
    <property type="molecule type" value="Genomic_DNA"/>
</dbReference>
<evidence type="ECO:0000256" key="2">
    <source>
        <dbReference type="SAM" id="Phobius"/>
    </source>
</evidence>
<protein>
    <recommendedName>
        <fullName evidence="5">DUF2868 domain-containing protein</fullName>
    </recommendedName>
</protein>
<evidence type="ECO:0000313" key="3">
    <source>
        <dbReference type="EMBL" id="MFC4555646.1"/>
    </source>
</evidence>
<feature type="transmembrane region" description="Helical" evidence="2">
    <location>
        <begin position="86"/>
        <end position="109"/>
    </location>
</feature>
<feature type="transmembrane region" description="Helical" evidence="2">
    <location>
        <begin position="223"/>
        <end position="242"/>
    </location>
</feature>
<organism evidence="3 4">
    <name type="scientific">Georgenia faecalis</name>
    <dbReference type="NCBI Taxonomy" id="2483799"/>
    <lineage>
        <taxon>Bacteria</taxon>
        <taxon>Bacillati</taxon>
        <taxon>Actinomycetota</taxon>
        <taxon>Actinomycetes</taxon>
        <taxon>Micrococcales</taxon>
        <taxon>Bogoriellaceae</taxon>
        <taxon>Georgenia</taxon>
    </lineage>
</organism>
<accession>A0ABV9DA40</accession>
<sequence length="436" mass="46980">MGIVSKMSGDQQRRAAGRLRRLLGAKEIDRLVGADSRSAAIDVLLANRPVRTGASVQDGRDFLTARRLDHPDGLRAERLASVLSRLFWVLAAIFVLAAVTALVLGMVASSEDGAASDPFEALGDLTGDGGRLVALALVVPLALALLARWTLSFMRPVIALADARYAVRWAGARPGQLARGLPVVEPFSGFAGWLKVPAVLLWVAAGAAVLFALWLPTYDGPAWDVYLAAAGLALLGFVPALGAREASRVAALAQDHLVILAGRKRGLRVDAATALQEQFLQVAFRAPFSRTSLGSFASVREWTAYPLTSVLDEAELRRRRRHAVAELDDVDVSPAGQTPLVTSEKPGEHGGLSGRFDEEYAGGWLVGEAREQGSGNRILLLVRDHPERFRTEVLPAFGQHLNLDLNSLLVLDPPEPLPTEGSWLESWVKEKAAERR</sequence>
<feature type="transmembrane region" description="Helical" evidence="2">
    <location>
        <begin position="129"/>
        <end position="147"/>
    </location>
</feature>
<evidence type="ECO:0000313" key="4">
    <source>
        <dbReference type="Proteomes" id="UP001595955"/>
    </source>
</evidence>
<keyword evidence="4" id="KW-1185">Reference proteome</keyword>